<evidence type="ECO:0000313" key="3">
    <source>
        <dbReference type="Proteomes" id="UP000718821"/>
    </source>
</evidence>
<evidence type="ECO:0000256" key="1">
    <source>
        <dbReference type="SAM" id="MobiDB-lite"/>
    </source>
</evidence>
<dbReference type="AlphaFoldDB" id="A0A939BA56"/>
<dbReference type="EMBL" id="JACLYU010000005">
    <property type="protein sequence ID" value="MBM6699531.1"/>
    <property type="molecule type" value="Genomic_DNA"/>
</dbReference>
<dbReference type="InterPro" id="IPR036514">
    <property type="entry name" value="SGNH_hydro_sf"/>
</dbReference>
<proteinExistence type="predicted"/>
<dbReference type="InterPro" id="IPR039329">
    <property type="entry name" value="SIAE"/>
</dbReference>
<reference evidence="2" key="2">
    <citation type="journal article" date="2021" name="Sci. Rep.">
        <title>The distribution of antibiotic resistance genes in chicken gut microbiota commensals.</title>
        <authorList>
            <person name="Juricova H."/>
            <person name="Matiasovicova J."/>
            <person name="Kubasova T."/>
            <person name="Cejkova D."/>
            <person name="Rychlik I."/>
        </authorList>
    </citation>
    <scope>NUCLEOTIDE SEQUENCE</scope>
    <source>
        <strain evidence="2">An836</strain>
    </source>
</reference>
<feature type="region of interest" description="Disordered" evidence="1">
    <location>
        <begin position="504"/>
        <end position="523"/>
    </location>
</feature>
<dbReference type="GO" id="GO:0005975">
    <property type="term" value="P:carbohydrate metabolic process"/>
    <property type="evidence" value="ECO:0007669"/>
    <property type="project" value="TreeGrafter"/>
</dbReference>
<evidence type="ECO:0000313" key="2">
    <source>
        <dbReference type="EMBL" id="MBM6699531.1"/>
    </source>
</evidence>
<dbReference type="PANTHER" id="PTHR22901">
    <property type="entry name" value="SIALATE O-ACETYLESTERASE"/>
    <property type="match status" value="1"/>
</dbReference>
<dbReference type="SUPFAM" id="SSF52266">
    <property type="entry name" value="SGNH hydrolase"/>
    <property type="match status" value="1"/>
</dbReference>
<sequence length="598" mass="64085">MTTTATGPAPGATLTGATGTTGASKPTGAAELRPAAIFSHRCVLQRRAPIPIFGTGAPGRTVVVQLTAGESPDLLRSANGDATDSLIVTTTIGDDGRWCAYLPALEAGDGYQLTIRDHGDVTLVYQHVAIGEVWLAAGQSNIELELRNADDAARAVADSADPLLRFFNTPKSGHVDADLLRAEDASAWLACGPETSGTMSAVAYWFAHRLRQTLGARVPVGIVDCYVGGTSISCWLDEPALRSLPAGRGYLERYHAQVDGKTLPQMHRETDEWQRRFDAWNAAIAQAQAAEPGISWDTLNARYGECPWPPPMTTFSQYHPTGPFHAMVERVAPYALAGVLWYQGEEDEPYCGEYRAMLGLLIERWRNLWGAPLPFMVAQLPQWIAKADHCEGIDRMLWPVIREAQWDASQTIPGVSTAVLMDCGEFNNIHPTDKRTPGERLADLALARVYDVTAARRPEAPTDAAMEPLEVDGPLVSGAVRADPHADAGTVRLRFAHADGLRFHGTTPGGSDPADDSPTSRTAANSGFAVAGADGAFHQASAAIAADAPDCVDLRCPDVPHPIHARYGWFSWGPAPLVNAAGLPAVPFRDIRVAAPTD</sequence>
<dbReference type="Gene3D" id="3.40.50.1110">
    <property type="entry name" value="SGNH hydrolase"/>
    <property type="match status" value="1"/>
</dbReference>
<feature type="region of interest" description="Disordered" evidence="1">
    <location>
        <begin position="1"/>
        <end position="26"/>
    </location>
</feature>
<accession>A0A939BA56</accession>
<gene>
    <name evidence="2" type="ORF">H7U32_04200</name>
</gene>
<protein>
    <submittedName>
        <fullName evidence="2">Sialate O-acetylesterase</fullName>
    </submittedName>
</protein>
<keyword evidence="3" id="KW-1185">Reference proteome</keyword>
<reference evidence="2" key="1">
    <citation type="submission" date="2020-08" db="EMBL/GenBank/DDBJ databases">
        <authorList>
            <person name="Cejkova D."/>
            <person name="Kubasova T."/>
            <person name="Jahodarova E."/>
            <person name="Rychlik I."/>
        </authorList>
    </citation>
    <scope>NUCLEOTIDE SEQUENCE</scope>
    <source>
        <strain evidence="2">An836</strain>
    </source>
</reference>
<dbReference type="Proteomes" id="UP000718821">
    <property type="component" value="Unassembled WGS sequence"/>
</dbReference>
<organism evidence="2 3">
    <name type="scientific">Bifidobacterium pullorum subsp. saeculare</name>
    <dbReference type="NCBI Taxonomy" id="78257"/>
    <lineage>
        <taxon>Bacteria</taxon>
        <taxon>Bacillati</taxon>
        <taxon>Actinomycetota</taxon>
        <taxon>Actinomycetes</taxon>
        <taxon>Bifidobacteriales</taxon>
        <taxon>Bifidobacteriaceae</taxon>
        <taxon>Bifidobacterium</taxon>
    </lineage>
</organism>
<dbReference type="RefSeq" id="WP_204468355.1">
    <property type="nucleotide sequence ID" value="NZ_JACLYU010000005.1"/>
</dbReference>
<comment type="caution">
    <text evidence="2">The sequence shown here is derived from an EMBL/GenBank/DDBJ whole genome shotgun (WGS) entry which is preliminary data.</text>
</comment>
<dbReference type="PANTHER" id="PTHR22901:SF0">
    <property type="entry name" value="SIALATE O-ACETYLESTERASE"/>
    <property type="match status" value="1"/>
</dbReference>
<name>A0A939BA56_9BIFI</name>
<dbReference type="GO" id="GO:0001681">
    <property type="term" value="F:sialate O-acetylesterase activity"/>
    <property type="evidence" value="ECO:0007669"/>
    <property type="project" value="InterPro"/>
</dbReference>